<dbReference type="OrthoDB" id="4150019at2759"/>
<protein>
    <recommendedName>
        <fullName evidence="3">Zn(2)-C6 fungal-type domain-containing protein</fullName>
    </recommendedName>
</protein>
<proteinExistence type="predicted"/>
<evidence type="ECO:0000313" key="5">
    <source>
        <dbReference type="Proteomes" id="UP000240493"/>
    </source>
</evidence>
<dbReference type="EMBL" id="KZ679264">
    <property type="protein sequence ID" value="PTB39515.1"/>
    <property type="molecule type" value="Genomic_DNA"/>
</dbReference>
<feature type="compositionally biased region" description="Polar residues" evidence="2">
    <location>
        <begin position="202"/>
        <end position="214"/>
    </location>
</feature>
<dbReference type="PANTHER" id="PTHR47783:SF1">
    <property type="entry name" value="ZN(II)2CYS6 TRANSCRIPTION FACTOR (EUROFUNG)"/>
    <property type="match status" value="1"/>
</dbReference>
<feature type="region of interest" description="Disordered" evidence="2">
    <location>
        <begin position="116"/>
        <end position="223"/>
    </location>
</feature>
<dbReference type="SUPFAM" id="SSF57701">
    <property type="entry name" value="Zn2/Cys6 DNA-binding domain"/>
    <property type="match status" value="1"/>
</dbReference>
<dbReference type="Gene3D" id="4.10.240.10">
    <property type="entry name" value="Zn(2)-C6 fungal-type DNA-binding domain"/>
    <property type="match status" value="1"/>
</dbReference>
<evidence type="ECO:0000313" key="4">
    <source>
        <dbReference type="EMBL" id="PTB39515.1"/>
    </source>
</evidence>
<evidence type="ECO:0000256" key="2">
    <source>
        <dbReference type="SAM" id="MobiDB-lite"/>
    </source>
</evidence>
<feature type="compositionally biased region" description="Low complexity" evidence="2">
    <location>
        <begin position="349"/>
        <end position="372"/>
    </location>
</feature>
<dbReference type="STRING" id="1042311.A0A2T3Z3Z0"/>
<dbReference type="PROSITE" id="PS00463">
    <property type="entry name" value="ZN2_CY6_FUNGAL_1"/>
    <property type="match status" value="1"/>
</dbReference>
<keyword evidence="1" id="KW-0539">Nucleus</keyword>
<dbReference type="InterPro" id="IPR001138">
    <property type="entry name" value="Zn2Cys6_DnaBD"/>
</dbReference>
<feature type="region of interest" description="Disordered" evidence="2">
    <location>
        <begin position="336"/>
        <end position="398"/>
    </location>
</feature>
<evidence type="ECO:0000256" key="1">
    <source>
        <dbReference type="ARBA" id="ARBA00023242"/>
    </source>
</evidence>
<organism evidence="4 5">
    <name type="scientific">Trichoderma asperellum (strain ATCC 204424 / CBS 433.97 / NBRC 101777)</name>
    <dbReference type="NCBI Taxonomy" id="1042311"/>
    <lineage>
        <taxon>Eukaryota</taxon>
        <taxon>Fungi</taxon>
        <taxon>Dikarya</taxon>
        <taxon>Ascomycota</taxon>
        <taxon>Pezizomycotina</taxon>
        <taxon>Sordariomycetes</taxon>
        <taxon>Hypocreomycetidae</taxon>
        <taxon>Hypocreales</taxon>
        <taxon>Hypocreaceae</taxon>
        <taxon>Trichoderma</taxon>
    </lineage>
</organism>
<gene>
    <name evidence="4" type="ORF">M441DRAFT_143622</name>
</gene>
<dbReference type="GO" id="GO:0000981">
    <property type="term" value="F:DNA-binding transcription factor activity, RNA polymerase II-specific"/>
    <property type="evidence" value="ECO:0007669"/>
    <property type="project" value="InterPro"/>
</dbReference>
<reference evidence="4 5" key="1">
    <citation type="submission" date="2016-07" db="EMBL/GenBank/DDBJ databases">
        <title>Multiple horizontal gene transfer events from other fungi enriched the ability of initially mycotrophic Trichoderma (Ascomycota) to feed on dead plant biomass.</title>
        <authorList>
            <consortium name="DOE Joint Genome Institute"/>
            <person name="Aerts A."/>
            <person name="Atanasova L."/>
            <person name="Chenthamara K."/>
            <person name="Zhang J."/>
            <person name="Grujic M."/>
            <person name="Henrissat B."/>
            <person name="Kuo A."/>
            <person name="Salamov A."/>
            <person name="Lipzen A."/>
            <person name="Labutti K."/>
            <person name="Barry K."/>
            <person name="Miao Y."/>
            <person name="Rahimi M.J."/>
            <person name="Shen Q."/>
            <person name="Grigoriev I.V."/>
            <person name="Kubicek C.P."/>
            <person name="Druzhinina I.S."/>
        </authorList>
    </citation>
    <scope>NUCLEOTIDE SEQUENCE [LARGE SCALE GENOMIC DNA]</scope>
    <source>
        <strain evidence="4 5">CBS 433.97</strain>
    </source>
</reference>
<name>A0A2T3Z3Z0_TRIA4</name>
<dbReference type="AlphaFoldDB" id="A0A2T3Z3Z0"/>
<dbReference type="GO" id="GO:0008270">
    <property type="term" value="F:zinc ion binding"/>
    <property type="evidence" value="ECO:0007669"/>
    <property type="project" value="InterPro"/>
</dbReference>
<dbReference type="PROSITE" id="PS50048">
    <property type="entry name" value="ZN2_CY6_FUNGAL_2"/>
    <property type="match status" value="1"/>
</dbReference>
<accession>A0A2T3Z3Z0</accession>
<feature type="compositionally biased region" description="Low complexity" evidence="2">
    <location>
        <begin position="129"/>
        <end position="148"/>
    </location>
</feature>
<feature type="compositionally biased region" description="Pro residues" evidence="2">
    <location>
        <begin position="1"/>
        <end position="10"/>
    </location>
</feature>
<dbReference type="Pfam" id="PF00172">
    <property type="entry name" value="Zn_clus"/>
    <property type="match status" value="1"/>
</dbReference>
<dbReference type="InterPro" id="IPR036864">
    <property type="entry name" value="Zn2-C6_fun-type_DNA-bd_sf"/>
</dbReference>
<dbReference type="Proteomes" id="UP000240493">
    <property type="component" value="Unassembled WGS sequence"/>
</dbReference>
<dbReference type="CDD" id="cd00067">
    <property type="entry name" value="GAL4"/>
    <property type="match status" value="1"/>
</dbReference>
<evidence type="ECO:0000259" key="3">
    <source>
        <dbReference type="PROSITE" id="PS50048"/>
    </source>
</evidence>
<feature type="domain" description="Zn(2)-C6 fungal-type" evidence="3">
    <location>
        <begin position="78"/>
        <end position="111"/>
    </location>
</feature>
<dbReference type="PANTHER" id="PTHR47783">
    <property type="entry name" value="ZN(II)2CYS6 TRANSCRIPTION FACTOR (EUROFUNG)-RELATED"/>
    <property type="match status" value="1"/>
</dbReference>
<feature type="region of interest" description="Disordered" evidence="2">
    <location>
        <begin position="1"/>
        <end position="26"/>
    </location>
</feature>
<sequence length="398" mass="43764">MQPAMPPPRSPSRNFRGPPDSTMASTMRGNATHVLKRSYSTPSVGGVASTSFLESQPLAPQMNEKKRNKLGYHRTSIACGHCRRRKIRCIISSEDQNRCVNCIRLKKECSFHPVDQQQPYDQKLPPQTPTGSSIATASSSPAISRGSSVDQGTQRQQYPAIPVAPVPSMGAPTPQSEYFPPDLEGSANPMPSGSSYGVGEQPSRSWVSTDTDPSAMSKPRGQNMWQQSYQGDVSMGLGGQISPYADPSTVPAAWATSNFGPGRNEMGWNSGMPPPPRSMSFSGEVLGSHHTPQYYPTPHQNPVYQRQPNQFSHIYATVPVSETDENIEQAIDPAIMGTNVPPTTPIAWQQQQQQQQQQQRQQHQQQHQQQHHQVQDTQVGGAYRGWEGYSGDDGARRM</sequence>
<keyword evidence="5" id="KW-1185">Reference proteome</keyword>
<dbReference type="SMART" id="SM00066">
    <property type="entry name" value="GAL4"/>
    <property type="match status" value="1"/>
</dbReference>